<dbReference type="EMBL" id="WTPW01000772">
    <property type="protein sequence ID" value="KAF0481176.1"/>
    <property type="molecule type" value="Genomic_DNA"/>
</dbReference>
<comment type="caution">
    <text evidence="2">The sequence shown here is derived from an EMBL/GenBank/DDBJ whole genome shotgun (WGS) entry which is preliminary data.</text>
</comment>
<keyword evidence="1" id="KW-0812">Transmembrane</keyword>
<keyword evidence="3" id="KW-1185">Reference proteome</keyword>
<sequence length="369" mass="42038">MTFTLCTMNLARVLFSTLPSTYFWGFYEISSAIYSTVIWTSLLITGRKFYHDSNWSYILSILTVLSIIILNIIHLTTTIFTLLSNQDHPNVNFFILKAIFWLISGVCSFLYTFTPVLNTLSDGLKVKFNDLNVNINNETKFKVDIDPNPNVNVDDDLNVNINNDTNINIDNNDNNDTNVNVDNDTNVNVDNDTNVDVDNDINLNVDNDINIDVDNDINISVIDNDNVDNENKSNNNKNDEKRIYIKNNIETINESISNNNSSLNDNSMDDLIEISNSEIAYPITLTNASVCTWYMITIGSLMLCYFFFYIIVFSQNSSLPFDPISNSIDFILRAFLVLIYGVPPSELILEFLSKNILKSRYISISIRTK</sequence>
<gene>
    <name evidence="2" type="ORF">F8M41_023619</name>
</gene>
<evidence type="ECO:0000256" key="1">
    <source>
        <dbReference type="SAM" id="Phobius"/>
    </source>
</evidence>
<protein>
    <submittedName>
        <fullName evidence="2">Uncharacterized protein</fullName>
    </submittedName>
</protein>
<feature type="transmembrane region" description="Helical" evidence="1">
    <location>
        <begin position="291"/>
        <end position="311"/>
    </location>
</feature>
<feature type="transmembrane region" description="Helical" evidence="1">
    <location>
        <begin position="331"/>
        <end position="352"/>
    </location>
</feature>
<feature type="transmembrane region" description="Helical" evidence="1">
    <location>
        <begin position="22"/>
        <end position="45"/>
    </location>
</feature>
<dbReference type="Proteomes" id="UP000439903">
    <property type="component" value="Unassembled WGS sequence"/>
</dbReference>
<proteinExistence type="predicted"/>
<feature type="transmembrane region" description="Helical" evidence="1">
    <location>
        <begin position="57"/>
        <end position="82"/>
    </location>
</feature>
<organism evidence="2 3">
    <name type="scientific">Gigaspora margarita</name>
    <dbReference type="NCBI Taxonomy" id="4874"/>
    <lineage>
        <taxon>Eukaryota</taxon>
        <taxon>Fungi</taxon>
        <taxon>Fungi incertae sedis</taxon>
        <taxon>Mucoromycota</taxon>
        <taxon>Glomeromycotina</taxon>
        <taxon>Glomeromycetes</taxon>
        <taxon>Diversisporales</taxon>
        <taxon>Gigasporaceae</taxon>
        <taxon>Gigaspora</taxon>
    </lineage>
</organism>
<keyword evidence="1" id="KW-0472">Membrane</keyword>
<feature type="transmembrane region" description="Helical" evidence="1">
    <location>
        <begin position="94"/>
        <end position="117"/>
    </location>
</feature>
<keyword evidence="1" id="KW-1133">Transmembrane helix</keyword>
<name>A0A8H4AD36_GIGMA</name>
<evidence type="ECO:0000313" key="3">
    <source>
        <dbReference type="Proteomes" id="UP000439903"/>
    </source>
</evidence>
<evidence type="ECO:0000313" key="2">
    <source>
        <dbReference type="EMBL" id="KAF0481176.1"/>
    </source>
</evidence>
<reference evidence="2 3" key="1">
    <citation type="journal article" date="2019" name="Environ. Microbiol.">
        <title>At the nexus of three kingdoms: the genome of the mycorrhizal fungus Gigaspora margarita provides insights into plant, endobacterial and fungal interactions.</title>
        <authorList>
            <person name="Venice F."/>
            <person name="Ghignone S."/>
            <person name="Salvioli di Fossalunga A."/>
            <person name="Amselem J."/>
            <person name="Novero M."/>
            <person name="Xianan X."/>
            <person name="Sedzielewska Toro K."/>
            <person name="Morin E."/>
            <person name="Lipzen A."/>
            <person name="Grigoriev I.V."/>
            <person name="Henrissat B."/>
            <person name="Martin F.M."/>
            <person name="Bonfante P."/>
        </authorList>
    </citation>
    <scope>NUCLEOTIDE SEQUENCE [LARGE SCALE GENOMIC DNA]</scope>
    <source>
        <strain evidence="2 3">BEG34</strain>
    </source>
</reference>
<accession>A0A8H4AD36</accession>
<dbReference type="AlphaFoldDB" id="A0A8H4AD36"/>
<dbReference type="OrthoDB" id="2348943at2759"/>